<evidence type="ECO:0000256" key="1">
    <source>
        <dbReference type="ARBA" id="ARBA00004945"/>
    </source>
</evidence>
<dbReference type="InterPro" id="IPR010049">
    <property type="entry name" value="MTA_SAH_Nsdase"/>
</dbReference>
<dbReference type="Pfam" id="PF01048">
    <property type="entry name" value="PNP_UDP_1"/>
    <property type="match status" value="1"/>
</dbReference>
<dbReference type="NCBIfam" id="NF004079">
    <property type="entry name" value="PRK05584.1"/>
    <property type="match status" value="1"/>
</dbReference>
<evidence type="ECO:0000313" key="7">
    <source>
        <dbReference type="EMBL" id="CAG4890344.1"/>
    </source>
</evidence>
<evidence type="ECO:0000313" key="8">
    <source>
        <dbReference type="Proteomes" id="UP000789752"/>
    </source>
</evidence>
<dbReference type="GO" id="GO:0102246">
    <property type="term" value="F:6-amino-6-deoxyfutalosine hydrolase activity"/>
    <property type="evidence" value="ECO:0007669"/>
    <property type="project" value="UniProtKB-EC"/>
</dbReference>
<reference evidence="7 8" key="1">
    <citation type="submission" date="2021-04" db="EMBL/GenBank/DDBJ databases">
        <authorList>
            <person name="Vanwijnsberghe S."/>
        </authorList>
    </citation>
    <scope>NUCLEOTIDE SEQUENCE [LARGE SCALE GENOMIC DNA]</scope>
    <source>
        <strain evidence="7 8">LMG 32171</strain>
    </source>
</reference>
<keyword evidence="4 7" id="KW-0378">Hydrolase</keyword>
<protein>
    <recommendedName>
        <fullName evidence="2">adenosylhomocysteine nucleosidase</fullName>
        <ecNumber evidence="2">3.2.2.9</ecNumber>
    </recommendedName>
</protein>
<dbReference type="NCBIfam" id="TIGR01704">
    <property type="entry name" value="MTA_SAH-Nsdase"/>
    <property type="match status" value="1"/>
</dbReference>
<dbReference type="EMBL" id="CAJQYY010000004">
    <property type="protein sequence ID" value="CAG4890344.1"/>
    <property type="molecule type" value="Genomic_DNA"/>
</dbReference>
<gene>
    <name evidence="7" type="primary">mtnN</name>
    <name evidence="7" type="ORF">R54767_00894</name>
</gene>
<sequence length="266" mass="27760">MSATPQPGREAARRPLGVLAALPQELGDLLGAMRAESGVRTVTHGQRDYHVGTVQGTPCVVTLARVGKVAAAATVSALIHVFDVQEVVFAGVAGGVGEDVRIGDIVIADTLLQHDLDASPLFPRFEVPLLGISRFAADSTLSAQLNAACERFVAEEGGALSTRFATQGPRIHRGLIVSGDQFVASAAAVQVLRDALPDALAVEMEGAALAQVCFEYGVPCAIVRTISDTADAHAPASFATFLVEIAGAYSTGILSRFFQARGEPRR</sequence>
<dbReference type="CDD" id="cd09008">
    <property type="entry name" value="MTAN"/>
    <property type="match status" value="1"/>
</dbReference>
<dbReference type="RefSeq" id="WP_228975374.1">
    <property type="nucleotide sequence ID" value="NZ_CAJQYY010000004.1"/>
</dbReference>
<comment type="pathway">
    <text evidence="1">Amino-acid biosynthesis; L-methionine biosynthesis via salvage pathway; S-methyl-5-thio-alpha-D-ribose 1-phosphate from S-methyl-5'-thioadenosine (hydrolase route): step 1/2.</text>
</comment>
<dbReference type="PANTHER" id="PTHR46832:SF1">
    <property type="entry name" value="5'-METHYLTHIOADENOSINE_S-ADENOSYLHOMOCYSTEINE NUCLEOSIDASE"/>
    <property type="match status" value="1"/>
</dbReference>
<keyword evidence="5" id="KW-0486">Methionine biosynthesis</keyword>
<proteinExistence type="predicted"/>
<dbReference type="InterPro" id="IPR000845">
    <property type="entry name" value="Nucleoside_phosphorylase_d"/>
</dbReference>
<dbReference type="InterPro" id="IPR035994">
    <property type="entry name" value="Nucleoside_phosphorylase_sf"/>
</dbReference>
<accession>A0ABN7QFT4</accession>
<organism evidence="7 8">
    <name type="scientific">Paraburkholderia gardini</name>
    <dbReference type="NCBI Taxonomy" id="2823469"/>
    <lineage>
        <taxon>Bacteria</taxon>
        <taxon>Pseudomonadati</taxon>
        <taxon>Pseudomonadota</taxon>
        <taxon>Betaproteobacteria</taxon>
        <taxon>Burkholderiales</taxon>
        <taxon>Burkholderiaceae</taxon>
        <taxon>Paraburkholderia</taxon>
    </lineage>
</organism>
<keyword evidence="7" id="KW-0326">Glycosidase</keyword>
<evidence type="ECO:0000256" key="2">
    <source>
        <dbReference type="ARBA" id="ARBA00011974"/>
    </source>
</evidence>
<evidence type="ECO:0000256" key="4">
    <source>
        <dbReference type="ARBA" id="ARBA00022801"/>
    </source>
</evidence>
<dbReference type="PANTHER" id="PTHR46832">
    <property type="entry name" value="5'-METHYLTHIOADENOSINE/S-ADENOSYLHOMOCYSTEINE NUCLEOSIDASE"/>
    <property type="match status" value="1"/>
</dbReference>
<evidence type="ECO:0000259" key="6">
    <source>
        <dbReference type="Pfam" id="PF01048"/>
    </source>
</evidence>
<dbReference type="Gene3D" id="3.40.50.1580">
    <property type="entry name" value="Nucleoside phosphorylase domain"/>
    <property type="match status" value="1"/>
</dbReference>
<feature type="domain" description="Nucleoside phosphorylase" evidence="6">
    <location>
        <begin position="16"/>
        <end position="257"/>
    </location>
</feature>
<dbReference type="EC" id="3.2.2.9" evidence="2"/>
<name>A0ABN7QFT4_9BURK</name>
<keyword evidence="8" id="KW-1185">Reference proteome</keyword>
<evidence type="ECO:0000256" key="5">
    <source>
        <dbReference type="ARBA" id="ARBA00023167"/>
    </source>
</evidence>
<evidence type="ECO:0000256" key="3">
    <source>
        <dbReference type="ARBA" id="ARBA00022605"/>
    </source>
</evidence>
<comment type="caution">
    <text evidence="7">The sequence shown here is derived from an EMBL/GenBank/DDBJ whole genome shotgun (WGS) entry which is preliminary data.</text>
</comment>
<keyword evidence="3" id="KW-0028">Amino-acid biosynthesis</keyword>
<dbReference type="SUPFAM" id="SSF53167">
    <property type="entry name" value="Purine and uridine phosphorylases"/>
    <property type="match status" value="1"/>
</dbReference>
<dbReference type="Proteomes" id="UP000789752">
    <property type="component" value="Unassembled WGS sequence"/>
</dbReference>